<feature type="compositionally biased region" description="Polar residues" evidence="8">
    <location>
        <begin position="9"/>
        <end position="22"/>
    </location>
</feature>
<protein>
    <submittedName>
        <fullName evidence="10">CBL-interacting serine/threonine-protein kinase 24</fullName>
    </submittedName>
</protein>
<evidence type="ECO:0000256" key="3">
    <source>
        <dbReference type="ARBA" id="ARBA00022741"/>
    </source>
</evidence>
<keyword evidence="11" id="KW-1185">Reference proteome</keyword>
<feature type="binding site" evidence="6">
    <location>
        <position position="467"/>
    </location>
    <ligand>
        <name>ATP</name>
        <dbReference type="ChEBI" id="CHEBI:30616"/>
    </ligand>
</feature>
<name>A0A9P6MWV8_9FUNG</name>
<feature type="region of interest" description="Disordered" evidence="8">
    <location>
        <begin position="1"/>
        <end position="101"/>
    </location>
</feature>
<feature type="domain" description="Protein kinase" evidence="9">
    <location>
        <begin position="336"/>
        <end position="658"/>
    </location>
</feature>
<evidence type="ECO:0000256" key="4">
    <source>
        <dbReference type="ARBA" id="ARBA00022777"/>
    </source>
</evidence>
<dbReference type="InterPro" id="IPR011009">
    <property type="entry name" value="Kinase-like_dom_sf"/>
</dbReference>
<gene>
    <name evidence="10" type="primary">CIPK24</name>
    <name evidence="10" type="ORF">BGZ80_009013</name>
</gene>
<evidence type="ECO:0000256" key="7">
    <source>
        <dbReference type="PROSITE-ProRule" id="PRU10141"/>
    </source>
</evidence>
<dbReference type="InterPro" id="IPR017441">
    <property type="entry name" value="Protein_kinase_ATP_BS"/>
</dbReference>
<dbReference type="Pfam" id="PF00069">
    <property type="entry name" value="Pkinase"/>
    <property type="match status" value="2"/>
</dbReference>
<feature type="compositionally biased region" description="Polar residues" evidence="8">
    <location>
        <begin position="285"/>
        <end position="302"/>
    </location>
</feature>
<dbReference type="Proteomes" id="UP000703661">
    <property type="component" value="Unassembled WGS sequence"/>
</dbReference>
<comment type="caution">
    <text evidence="10">The sequence shown here is derived from an EMBL/GenBank/DDBJ whole genome shotgun (WGS) entry which is preliminary data.</text>
</comment>
<evidence type="ECO:0000256" key="5">
    <source>
        <dbReference type="ARBA" id="ARBA00022840"/>
    </source>
</evidence>
<evidence type="ECO:0000256" key="8">
    <source>
        <dbReference type="SAM" id="MobiDB-lite"/>
    </source>
</evidence>
<dbReference type="FunFam" id="1.10.510.10:FF:000571">
    <property type="entry name" value="Maternal embryonic leucine zipper kinase"/>
    <property type="match status" value="1"/>
</dbReference>
<feature type="binding site" evidence="6 7">
    <location>
        <position position="365"/>
    </location>
    <ligand>
        <name>ATP</name>
        <dbReference type="ChEBI" id="CHEBI:30616"/>
    </ligand>
</feature>
<evidence type="ECO:0000259" key="9">
    <source>
        <dbReference type="PROSITE" id="PS50011"/>
    </source>
</evidence>
<feature type="binding site" evidence="6">
    <location>
        <begin position="415"/>
        <end position="417"/>
    </location>
    <ligand>
        <name>ATP</name>
        <dbReference type="ChEBI" id="CHEBI:30616"/>
    </ligand>
</feature>
<feature type="compositionally biased region" description="Low complexity" evidence="8">
    <location>
        <begin position="228"/>
        <end position="246"/>
    </location>
</feature>
<feature type="region of interest" description="Disordered" evidence="8">
    <location>
        <begin position="138"/>
        <end position="179"/>
    </location>
</feature>
<keyword evidence="4 10" id="KW-0418">Kinase</keyword>
<proteinExistence type="predicted"/>
<feature type="compositionally biased region" description="Polar residues" evidence="8">
    <location>
        <begin position="81"/>
        <end position="94"/>
    </location>
</feature>
<dbReference type="Gene3D" id="3.30.200.20">
    <property type="entry name" value="Phosphorylase Kinase, domain 1"/>
    <property type="match status" value="1"/>
</dbReference>
<sequence>MLTPGPSAFLQNSPVAPTSSLGESDRENDDALVPSLPSAPPKPYWDDAFYNSTPTPKPPPRLAPMPKSPSTARSPPPPLVISTQRSNNTPTTPILSPGDPIELISSKAKSKYASAYAAHNRSVSHSQAHSNHSNNIFAASSDSLESPNAVGKSLSTMGTEGGLSAGHVSENRSPDKTAAKQAVRTYSSFSLFSHGSPAAVRSFFGRNDNARHSKTQSQKSPQLQRHNPSITPSSSQSSLVSNLPSPMSRTRSTSNIFRDSSPASQSRLSSWVSSQSTGGPIDQGFSESSMMIQDTVASNTDGPTDEDANGSVNPMNGVSSSQRKIYPGLKNTIGPYKLIQKIGQGSFSEVKMAIDTRSGDHVAIKVMSRAMIQSSDRLGISVRRESDLLKSIQHPNIIGFREVVETSLQMCIVLDYAPGGELFDFVADKRSMASEQDIQYIYAQIVDDVLLVPRQGAPFRPTIKLTDFGLAKVIEEGAPLLTTRCGSEDYASPEIILGQPYDGREADVWSLGVVLYALLVGFLPFNMRPGLGRKSFLSMIAHAEFGFPGEKVIYKRVSLHSLHQRSLSNASTGSWASTKSATPSNAEVPVSGSVGTLLPAATVDTPLLSDDVTNSVVIPKMRGVESVSDESKDLVRWVLQTMGSRRPTAQQLRDHPWVALGRRLVLESNATANSNAAV</sequence>
<dbReference type="InterPro" id="IPR000719">
    <property type="entry name" value="Prot_kinase_dom"/>
</dbReference>
<keyword evidence="5 6" id="KW-0067">ATP-binding</keyword>
<feature type="compositionally biased region" description="Pro residues" evidence="8">
    <location>
        <begin position="55"/>
        <end position="67"/>
    </location>
</feature>
<evidence type="ECO:0000313" key="11">
    <source>
        <dbReference type="Proteomes" id="UP000703661"/>
    </source>
</evidence>
<keyword evidence="3 6" id="KW-0547">Nucleotide-binding</keyword>
<dbReference type="EMBL" id="JAAAID010000510">
    <property type="protein sequence ID" value="KAG0016699.1"/>
    <property type="molecule type" value="Genomic_DNA"/>
</dbReference>
<dbReference type="Gene3D" id="1.10.510.10">
    <property type="entry name" value="Transferase(Phosphotransferase) domain 1"/>
    <property type="match status" value="1"/>
</dbReference>
<accession>A0A9P6MWV8</accession>
<evidence type="ECO:0000313" key="10">
    <source>
        <dbReference type="EMBL" id="KAG0016699.1"/>
    </source>
</evidence>
<keyword evidence="2" id="KW-0808">Transferase</keyword>
<dbReference type="GO" id="GO:0005524">
    <property type="term" value="F:ATP binding"/>
    <property type="evidence" value="ECO:0007669"/>
    <property type="project" value="UniProtKB-UniRule"/>
</dbReference>
<feature type="compositionally biased region" description="Basic and acidic residues" evidence="8">
    <location>
        <begin position="169"/>
        <end position="178"/>
    </location>
</feature>
<keyword evidence="1" id="KW-0723">Serine/threonine-protein kinase</keyword>
<dbReference type="SUPFAM" id="SSF56112">
    <property type="entry name" value="Protein kinase-like (PK-like)"/>
    <property type="match status" value="1"/>
</dbReference>
<evidence type="ECO:0000256" key="1">
    <source>
        <dbReference type="ARBA" id="ARBA00022527"/>
    </source>
</evidence>
<organism evidence="10 11">
    <name type="scientific">Entomortierella chlamydospora</name>
    <dbReference type="NCBI Taxonomy" id="101097"/>
    <lineage>
        <taxon>Eukaryota</taxon>
        <taxon>Fungi</taxon>
        <taxon>Fungi incertae sedis</taxon>
        <taxon>Mucoromycota</taxon>
        <taxon>Mortierellomycotina</taxon>
        <taxon>Mortierellomycetes</taxon>
        <taxon>Mortierellales</taxon>
        <taxon>Mortierellaceae</taxon>
        <taxon>Entomortierella</taxon>
    </lineage>
</organism>
<feature type="compositionally biased region" description="Polar residues" evidence="8">
    <location>
        <begin position="215"/>
        <end position="227"/>
    </location>
</feature>
<feature type="compositionally biased region" description="Polar residues" evidence="8">
    <location>
        <begin position="310"/>
        <end position="323"/>
    </location>
</feature>
<evidence type="ECO:0000256" key="2">
    <source>
        <dbReference type="ARBA" id="ARBA00022679"/>
    </source>
</evidence>
<dbReference type="AlphaFoldDB" id="A0A9P6MWV8"/>
<feature type="compositionally biased region" description="Polar residues" evidence="8">
    <location>
        <begin position="247"/>
        <end position="263"/>
    </location>
</feature>
<feature type="region of interest" description="Disordered" evidence="8">
    <location>
        <begin position="209"/>
        <end position="323"/>
    </location>
</feature>
<dbReference type="PROSITE" id="PS50011">
    <property type="entry name" value="PROTEIN_KINASE_DOM"/>
    <property type="match status" value="1"/>
</dbReference>
<evidence type="ECO:0000256" key="6">
    <source>
        <dbReference type="PIRSR" id="PIRSR630616-2"/>
    </source>
</evidence>
<dbReference type="InterPro" id="IPR030616">
    <property type="entry name" value="Aur-like"/>
</dbReference>
<reference evidence="10" key="1">
    <citation type="journal article" date="2020" name="Fungal Divers.">
        <title>Resolving the Mortierellaceae phylogeny through synthesis of multi-gene phylogenetics and phylogenomics.</title>
        <authorList>
            <person name="Vandepol N."/>
            <person name="Liber J."/>
            <person name="Desiro A."/>
            <person name="Na H."/>
            <person name="Kennedy M."/>
            <person name="Barry K."/>
            <person name="Grigoriev I.V."/>
            <person name="Miller A.N."/>
            <person name="O'Donnell K."/>
            <person name="Stajich J.E."/>
            <person name="Bonito G."/>
        </authorList>
    </citation>
    <scope>NUCLEOTIDE SEQUENCE</scope>
    <source>
        <strain evidence="10">NRRL 2769</strain>
    </source>
</reference>
<dbReference type="GO" id="GO:0004674">
    <property type="term" value="F:protein serine/threonine kinase activity"/>
    <property type="evidence" value="ECO:0007669"/>
    <property type="project" value="UniProtKB-KW"/>
</dbReference>
<dbReference type="PROSITE" id="PS00107">
    <property type="entry name" value="PROTEIN_KINASE_ATP"/>
    <property type="match status" value="1"/>
</dbReference>
<feature type="compositionally biased region" description="Low complexity" evidence="8">
    <location>
        <begin position="264"/>
        <end position="276"/>
    </location>
</feature>
<dbReference type="PANTHER" id="PTHR24350">
    <property type="entry name" value="SERINE/THREONINE-PROTEIN KINASE IAL-RELATED"/>
    <property type="match status" value="1"/>
</dbReference>